<accession>A0AAV1RJM4</accession>
<comment type="caution">
    <text evidence="2">The sequence shown here is derived from an EMBL/GenBank/DDBJ whole genome shotgun (WGS) entry which is preliminary data.</text>
</comment>
<dbReference type="EMBL" id="CAWUPB010001009">
    <property type="protein sequence ID" value="CAK7336946.1"/>
    <property type="molecule type" value="Genomic_DNA"/>
</dbReference>
<evidence type="ECO:0000313" key="2">
    <source>
        <dbReference type="EMBL" id="CAK7336946.1"/>
    </source>
</evidence>
<evidence type="ECO:0000256" key="1">
    <source>
        <dbReference type="SAM" id="MobiDB-lite"/>
    </source>
</evidence>
<name>A0AAV1RJM4_9ROSI</name>
<feature type="region of interest" description="Disordered" evidence="1">
    <location>
        <begin position="17"/>
        <end position="48"/>
    </location>
</feature>
<sequence length="71" mass="8135">MKDCSVKFTNGPPLGILPYIMQEKPLTRPTSSDREPLKELDDKFKAKRSLRPQRVEGIRDVNLLESKQHAS</sequence>
<gene>
    <name evidence="2" type="ORF">DCAF_LOCUS11972</name>
</gene>
<reference evidence="2 3" key="1">
    <citation type="submission" date="2024-01" db="EMBL/GenBank/DDBJ databases">
        <authorList>
            <person name="Waweru B."/>
        </authorList>
    </citation>
    <scope>NUCLEOTIDE SEQUENCE [LARGE SCALE GENOMIC DNA]</scope>
</reference>
<dbReference type="AlphaFoldDB" id="A0AAV1RJM4"/>
<protein>
    <submittedName>
        <fullName evidence="2">Uncharacterized protein</fullName>
    </submittedName>
</protein>
<keyword evidence="3" id="KW-1185">Reference proteome</keyword>
<organism evidence="2 3">
    <name type="scientific">Dovyalis caffra</name>
    <dbReference type="NCBI Taxonomy" id="77055"/>
    <lineage>
        <taxon>Eukaryota</taxon>
        <taxon>Viridiplantae</taxon>
        <taxon>Streptophyta</taxon>
        <taxon>Embryophyta</taxon>
        <taxon>Tracheophyta</taxon>
        <taxon>Spermatophyta</taxon>
        <taxon>Magnoliopsida</taxon>
        <taxon>eudicotyledons</taxon>
        <taxon>Gunneridae</taxon>
        <taxon>Pentapetalae</taxon>
        <taxon>rosids</taxon>
        <taxon>fabids</taxon>
        <taxon>Malpighiales</taxon>
        <taxon>Salicaceae</taxon>
        <taxon>Flacourtieae</taxon>
        <taxon>Dovyalis</taxon>
    </lineage>
</organism>
<proteinExistence type="predicted"/>
<dbReference type="Proteomes" id="UP001314170">
    <property type="component" value="Unassembled WGS sequence"/>
</dbReference>
<evidence type="ECO:0000313" key="3">
    <source>
        <dbReference type="Proteomes" id="UP001314170"/>
    </source>
</evidence>
<feature type="compositionally biased region" description="Basic and acidic residues" evidence="1">
    <location>
        <begin position="31"/>
        <end position="44"/>
    </location>
</feature>